<accession>A0A5C3E995</accession>
<feature type="region of interest" description="Disordered" evidence="1">
    <location>
        <begin position="1"/>
        <end position="54"/>
    </location>
</feature>
<dbReference type="Proteomes" id="UP000324022">
    <property type="component" value="Unassembled WGS sequence"/>
</dbReference>
<sequence>MSFYSAFPSSPLSRSALASERTIDRDNTTKTLSKPPKAYGQMASFAPPDSPRPSLFGTSIDANADRFESIMPSPLGQAASVFSAASSSRHVSGPSRLMRSPFGPSWSPTTTTPFDESYAVSPPMPTSSFSRSIHTRRRSSGYSISASSPTPNFGSLVGSFQESLLRGRMSMPASKPLIFDAEIGVLGMGRCKPSLRCPPHLHVKFPAHFYDFHAIDAPPAASNIGSTAALGSPYVGTIDLEAHYHNILLTRRLSALSTDSASSTATTEPIQVPAFPGYAVPPKGQIQLIVKYPDLNAVKLFLVPYDLTDMQPGSKTFVRQKTMVRPSPSTNSSAAPGEEGTASNRSTPCGVRAPAKEALRFAIHLQFCCPPVKPQHDDQQAGFDGSETRRFRTRSESGQTQTKKSSGKAGRSPRIYLHKSIRLVFGARALDSGERLVDQVETPGQGAQRFSAYNGPEEEWLQLHHEARSAHRSTEEFRAASLADSAASSQQIGASAMHPVRSGLGIAIQSPAMQPARSSVKIASDAAPLNSDPNGERWQGSASSMQQAANVRDQYSGRILSPTSLWSVSSQESHFGRSISGWSRRGPDGQANAQQLAVSQTSSHGSVSVAFALPASAQADPLRPSGAIDGSPATQPFALASSLALTRAVIGSDTESASAQSTRWTPPSGESSTTKIDANLTSTLAAPPAPRSSSPLPPPMRPSRIRSASTAGLSEARVQSVSALGRVEESAATSMQAESVSADSPFTLRRPAKKVNNDRPSLLRKLSEQFARSHTPSPTVSPKLRPTWRQAEDDLAEMIIDNADGAGVEPALEALPQHVAGPSIR</sequence>
<evidence type="ECO:0000313" key="4">
    <source>
        <dbReference type="Proteomes" id="UP000324022"/>
    </source>
</evidence>
<feature type="compositionally biased region" description="Basic and acidic residues" evidence="1">
    <location>
        <begin position="386"/>
        <end position="395"/>
    </location>
</feature>
<feature type="compositionally biased region" description="Low complexity" evidence="1">
    <location>
        <begin position="1"/>
        <end position="19"/>
    </location>
</feature>
<dbReference type="InterPro" id="IPR025261">
    <property type="entry name" value="Atos-like_cons_dom"/>
</dbReference>
<feature type="compositionally biased region" description="Polar residues" evidence="1">
    <location>
        <begin position="591"/>
        <end position="600"/>
    </location>
</feature>
<feature type="domain" description="Atos-like conserved" evidence="2">
    <location>
        <begin position="156"/>
        <end position="235"/>
    </location>
</feature>
<evidence type="ECO:0000259" key="2">
    <source>
        <dbReference type="SMART" id="SM01177"/>
    </source>
</evidence>
<feature type="compositionally biased region" description="Pro residues" evidence="1">
    <location>
        <begin position="687"/>
        <end position="701"/>
    </location>
</feature>
<dbReference type="Pfam" id="PF13915">
    <property type="entry name" value="DUF4210"/>
    <property type="match status" value="1"/>
</dbReference>
<feature type="region of interest" description="Disordered" evidence="1">
    <location>
        <begin position="577"/>
        <end position="600"/>
    </location>
</feature>
<gene>
    <name evidence="3" type="ORF">UTRI_10370</name>
</gene>
<dbReference type="OrthoDB" id="8625101at2759"/>
<dbReference type="SMART" id="SM01177">
    <property type="entry name" value="DUF4210"/>
    <property type="match status" value="1"/>
</dbReference>
<dbReference type="EMBL" id="OOIN01000017">
    <property type="protein sequence ID" value="SPO27253.1"/>
    <property type="molecule type" value="Genomic_DNA"/>
</dbReference>
<dbReference type="PANTHER" id="PTHR13199">
    <property type="entry name" value="GH03947P"/>
    <property type="match status" value="1"/>
</dbReference>
<evidence type="ECO:0000313" key="3">
    <source>
        <dbReference type="EMBL" id="SPO27253.1"/>
    </source>
</evidence>
<keyword evidence="4" id="KW-1185">Reference proteome</keyword>
<name>A0A5C3E995_9BASI</name>
<dbReference type="AlphaFoldDB" id="A0A5C3E995"/>
<feature type="region of interest" description="Disordered" evidence="1">
    <location>
        <begin position="654"/>
        <end position="714"/>
    </location>
</feature>
<dbReference type="PANTHER" id="PTHR13199:SF11">
    <property type="entry name" value="PROTEIN ATOSSA"/>
    <property type="match status" value="1"/>
</dbReference>
<feature type="region of interest" description="Disordered" evidence="1">
    <location>
        <begin position="770"/>
        <end position="789"/>
    </location>
</feature>
<dbReference type="InterPro" id="IPR033473">
    <property type="entry name" value="Atos-like_C"/>
</dbReference>
<dbReference type="Pfam" id="PF13889">
    <property type="entry name" value="Chromosome_seg"/>
    <property type="match status" value="1"/>
</dbReference>
<feature type="region of interest" description="Disordered" evidence="1">
    <location>
        <begin position="316"/>
        <end position="349"/>
    </location>
</feature>
<feature type="compositionally biased region" description="Polar residues" evidence="1">
    <location>
        <begin position="770"/>
        <end position="780"/>
    </location>
</feature>
<dbReference type="InterPro" id="IPR051506">
    <property type="entry name" value="ATOS_Transcription_Regulators"/>
</dbReference>
<organism evidence="3 4">
    <name type="scientific">Ustilago trichophora</name>
    <dbReference type="NCBI Taxonomy" id="86804"/>
    <lineage>
        <taxon>Eukaryota</taxon>
        <taxon>Fungi</taxon>
        <taxon>Dikarya</taxon>
        <taxon>Basidiomycota</taxon>
        <taxon>Ustilaginomycotina</taxon>
        <taxon>Ustilaginomycetes</taxon>
        <taxon>Ustilaginales</taxon>
        <taxon>Ustilaginaceae</taxon>
        <taxon>Ustilago</taxon>
    </lineage>
</organism>
<feature type="compositionally biased region" description="Polar residues" evidence="1">
    <location>
        <begin position="654"/>
        <end position="684"/>
    </location>
</feature>
<protein>
    <recommendedName>
        <fullName evidence="2">Atos-like conserved domain-containing protein</fullName>
    </recommendedName>
</protein>
<reference evidence="3 4" key="1">
    <citation type="submission" date="2018-03" db="EMBL/GenBank/DDBJ databases">
        <authorList>
            <person name="Guldener U."/>
        </authorList>
    </citation>
    <scope>NUCLEOTIDE SEQUENCE [LARGE SCALE GENOMIC DNA]</scope>
    <source>
        <strain evidence="3 4">NBRC100155</strain>
    </source>
</reference>
<evidence type="ECO:0000256" key="1">
    <source>
        <dbReference type="SAM" id="MobiDB-lite"/>
    </source>
</evidence>
<feature type="region of interest" description="Disordered" evidence="1">
    <location>
        <begin position="374"/>
        <end position="412"/>
    </location>
</feature>
<proteinExistence type="predicted"/>